<evidence type="ECO:0000256" key="1">
    <source>
        <dbReference type="SAM" id="Phobius"/>
    </source>
</evidence>
<proteinExistence type="predicted"/>
<keyword evidence="1" id="KW-0472">Membrane</keyword>
<dbReference type="Proteomes" id="UP001523550">
    <property type="component" value="Unassembled WGS sequence"/>
</dbReference>
<feature type="transmembrane region" description="Helical" evidence="1">
    <location>
        <begin position="6"/>
        <end position="27"/>
    </location>
</feature>
<dbReference type="RefSeq" id="WP_253445575.1">
    <property type="nucleotide sequence ID" value="NZ_JALJYF010000001.1"/>
</dbReference>
<dbReference type="InterPro" id="IPR011528">
    <property type="entry name" value="NERD"/>
</dbReference>
<accession>A0ABT1G640</accession>
<evidence type="ECO:0000313" key="4">
    <source>
        <dbReference type="Proteomes" id="UP001523550"/>
    </source>
</evidence>
<protein>
    <recommendedName>
        <fullName evidence="2">NERD domain-containing protein</fullName>
    </recommendedName>
</protein>
<reference evidence="3 4" key="1">
    <citation type="submission" date="2022-03" db="EMBL/GenBank/DDBJ databases">
        <title>Genomic Encyclopedia of Type Strains, Phase III (KMG-III): the genomes of soil and plant-associated and newly described type strains.</title>
        <authorList>
            <person name="Whitman W."/>
        </authorList>
    </citation>
    <scope>NUCLEOTIDE SEQUENCE [LARGE SCALE GENOMIC DNA]</scope>
    <source>
        <strain evidence="3 4">BSker1</strain>
    </source>
</reference>
<organism evidence="3 4">
    <name type="scientific">Natronospira proteinivora</name>
    <dbReference type="NCBI Taxonomy" id="1807133"/>
    <lineage>
        <taxon>Bacteria</taxon>
        <taxon>Pseudomonadati</taxon>
        <taxon>Pseudomonadota</taxon>
        <taxon>Gammaproteobacteria</taxon>
        <taxon>Natronospirales</taxon>
        <taxon>Natronospiraceae</taxon>
        <taxon>Natronospira</taxon>
    </lineage>
</organism>
<comment type="caution">
    <text evidence="3">The sequence shown here is derived from an EMBL/GenBank/DDBJ whole genome shotgun (WGS) entry which is preliminary data.</text>
</comment>
<evidence type="ECO:0000313" key="3">
    <source>
        <dbReference type="EMBL" id="MCP1726767.1"/>
    </source>
</evidence>
<gene>
    <name evidence="3" type="ORF">J2T60_000732</name>
</gene>
<keyword evidence="1" id="KW-0812">Transmembrane</keyword>
<dbReference type="PROSITE" id="PS50965">
    <property type="entry name" value="NERD"/>
    <property type="match status" value="1"/>
</dbReference>
<keyword evidence="4" id="KW-1185">Reference proteome</keyword>
<dbReference type="EMBL" id="JALJYF010000001">
    <property type="protein sequence ID" value="MCP1726767.1"/>
    <property type="molecule type" value="Genomic_DNA"/>
</dbReference>
<sequence>MAYSDTWLLVAAGVLTLILLMVLWWFIRRRHQNLRHLLKRHAWRQARDVVIPDGMDGHVHIDYVLLTRRGLVILETKELSGAVFGAEKMDEWVMLDRSRRYGFRNPLAELDDRVAALKSFVEGIRVEAYVLITGPVEFPKGRPVRTLRIDDLTDRLEPVSGEVPDGWRGLWNKIAGRAEG</sequence>
<name>A0ABT1G640_9GAMM</name>
<dbReference type="Pfam" id="PF08378">
    <property type="entry name" value="NERD"/>
    <property type="match status" value="1"/>
</dbReference>
<keyword evidence="1" id="KW-1133">Transmembrane helix</keyword>
<evidence type="ECO:0000259" key="2">
    <source>
        <dbReference type="PROSITE" id="PS50965"/>
    </source>
</evidence>
<feature type="domain" description="NERD" evidence="2">
    <location>
        <begin position="26"/>
        <end position="140"/>
    </location>
</feature>